<proteinExistence type="predicted"/>
<accession>A0A1F4Y423</accession>
<evidence type="ECO:0000313" key="2">
    <source>
        <dbReference type="EMBL" id="OGC88737.1"/>
    </source>
</evidence>
<dbReference type="EMBL" id="MEXB01000004">
    <property type="protein sequence ID" value="OGC88737.1"/>
    <property type="molecule type" value="Genomic_DNA"/>
</dbReference>
<evidence type="ECO:0000313" key="3">
    <source>
        <dbReference type="Proteomes" id="UP000176568"/>
    </source>
</evidence>
<feature type="transmembrane region" description="Helical" evidence="1">
    <location>
        <begin position="6"/>
        <end position="25"/>
    </location>
</feature>
<sequence length="404" mass="42168">MKNTIYIISVILVLGLALGGAFLFFRPSSTPGQTSSGGLFGFGSTATNVPSTGDDTNTPQVGISTLQSIFKLADGPIAGAAFTQTFKPTTTVARYTRADNGHVLDIPIGVSGAVARAVSNVTVPGITSSVWTTFGSSTVMQYVDSGIVKTMYVAFSVASSTVANSPVTPSRIRFLPNGIVSFALDPKDTRVAYLLLNSSGGVDGYISNLDGTSVKNVFSLPLSQAIVSWPSANTLLVQTKSAFGVPGVAYSVNATTGALSPLLYAPGLSTSANKNFTKVVYQTNADNNATTYSHDMATGKDAPLVNNPLPEKCVWSILPATDAYCAVPLEVVPSNYMDLWHQGLVQTADAIVNLDTNTGIGSVVTLPGDGGVNSSIEQLVLSPDGNYLMFITRGDQALWGVKLR</sequence>
<dbReference type="STRING" id="1797247.A2419_03170"/>
<keyword evidence="1" id="KW-0472">Membrane</keyword>
<gene>
    <name evidence="2" type="ORF">A2419_03170</name>
</gene>
<dbReference type="Proteomes" id="UP000176568">
    <property type="component" value="Unassembled WGS sequence"/>
</dbReference>
<comment type="caution">
    <text evidence="2">The sequence shown here is derived from an EMBL/GenBank/DDBJ whole genome shotgun (WGS) entry which is preliminary data.</text>
</comment>
<keyword evidence="1" id="KW-1133">Transmembrane helix</keyword>
<protein>
    <submittedName>
        <fullName evidence="2">Uncharacterized protein</fullName>
    </submittedName>
</protein>
<keyword evidence="1" id="KW-0812">Transmembrane</keyword>
<organism evidence="2 3">
    <name type="scientific">Candidatus Adlerbacteria bacterium RIFOXYC1_FULL_48_26</name>
    <dbReference type="NCBI Taxonomy" id="1797247"/>
    <lineage>
        <taxon>Bacteria</taxon>
        <taxon>Candidatus Adleribacteriota</taxon>
    </lineage>
</organism>
<name>A0A1F4Y423_9BACT</name>
<evidence type="ECO:0000256" key="1">
    <source>
        <dbReference type="SAM" id="Phobius"/>
    </source>
</evidence>
<reference evidence="2 3" key="1">
    <citation type="journal article" date="2016" name="Nat. Commun.">
        <title>Thousands of microbial genomes shed light on interconnected biogeochemical processes in an aquifer system.</title>
        <authorList>
            <person name="Anantharaman K."/>
            <person name="Brown C.T."/>
            <person name="Hug L.A."/>
            <person name="Sharon I."/>
            <person name="Castelle C.J."/>
            <person name="Probst A.J."/>
            <person name="Thomas B.C."/>
            <person name="Singh A."/>
            <person name="Wilkins M.J."/>
            <person name="Karaoz U."/>
            <person name="Brodie E.L."/>
            <person name="Williams K.H."/>
            <person name="Hubbard S.S."/>
            <person name="Banfield J.F."/>
        </authorList>
    </citation>
    <scope>NUCLEOTIDE SEQUENCE [LARGE SCALE GENOMIC DNA]</scope>
</reference>
<dbReference type="AlphaFoldDB" id="A0A1F4Y423"/>
<dbReference type="SUPFAM" id="SSF69304">
    <property type="entry name" value="Tricorn protease N-terminal domain"/>
    <property type="match status" value="1"/>
</dbReference>